<dbReference type="SMART" id="SM00450">
    <property type="entry name" value="RHOD"/>
    <property type="match status" value="1"/>
</dbReference>
<protein>
    <submittedName>
        <fullName evidence="2">ThiF family adenylyltransferase</fullName>
    </submittedName>
</protein>
<dbReference type="InterPro" id="IPR035985">
    <property type="entry name" value="Ubiquitin-activating_enz"/>
</dbReference>
<dbReference type="CDD" id="cd00158">
    <property type="entry name" value="RHOD"/>
    <property type="match status" value="1"/>
</dbReference>
<dbReference type="PANTHER" id="PTHR10953">
    <property type="entry name" value="UBIQUITIN-ACTIVATING ENZYME E1"/>
    <property type="match status" value="1"/>
</dbReference>
<organism evidence="2 3">
    <name type="scientific">Flavobacterium paronense</name>
    <dbReference type="NCBI Taxonomy" id="1392775"/>
    <lineage>
        <taxon>Bacteria</taxon>
        <taxon>Pseudomonadati</taxon>
        <taxon>Bacteroidota</taxon>
        <taxon>Flavobacteriia</taxon>
        <taxon>Flavobacteriales</taxon>
        <taxon>Flavobacteriaceae</taxon>
        <taxon>Flavobacterium</taxon>
    </lineage>
</organism>
<keyword evidence="3" id="KW-1185">Reference proteome</keyword>
<feature type="domain" description="Rhodanese" evidence="1">
    <location>
        <begin position="255"/>
        <end position="339"/>
    </location>
</feature>
<dbReference type="InterPro" id="IPR001763">
    <property type="entry name" value="Rhodanese-like_dom"/>
</dbReference>
<sequence>MKRYERQIALPEIGISGQQKLAQAKVLIIGLGGLGCPVLQNLAAAGVGAIGIVDGDAVEETNLHRQYLYNSKDCGRKKVTVASEVVAKQNPEAEIIQYPNYFSKQNGLDIVTDYQIIVDCTDNIPTRYLINDVAITKGIPMVYASIHKYEGQLSVFNYKNGPTYRCLFPESNQLEAIPNCNDSGVLGVLPNVLGAMQANEVLKIILEMGQVLSGALLLYSSLDNSFQSIEIQKIENNNNTFNFVNKSITTTDFFACKDSLVIDIREAYEEPKLEVENIKNIPLAQLDDFLKDIYLDQKIILLCQHGNRSQLAVDYITKKGFTNVFHLQNGIESLERITNDNR</sequence>
<dbReference type="InterPro" id="IPR000594">
    <property type="entry name" value="ThiF_NAD_FAD-bd"/>
</dbReference>
<proteinExistence type="predicted"/>
<dbReference type="CDD" id="cd00757">
    <property type="entry name" value="ThiF_MoeB_HesA_family"/>
    <property type="match status" value="1"/>
</dbReference>
<dbReference type="Proteomes" id="UP001589576">
    <property type="component" value="Unassembled WGS sequence"/>
</dbReference>
<dbReference type="PANTHER" id="PTHR10953:SF102">
    <property type="entry name" value="ADENYLYLTRANSFERASE AND SULFURTRANSFERASE MOCS3"/>
    <property type="match status" value="1"/>
</dbReference>
<dbReference type="InterPro" id="IPR045886">
    <property type="entry name" value="ThiF/MoeB/HesA"/>
</dbReference>
<dbReference type="Pfam" id="PF00581">
    <property type="entry name" value="Rhodanese"/>
    <property type="match status" value="1"/>
</dbReference>
<evidence type="ECO:0000259" key="1">
    <source>
        <dbReference type="PROSITE" id="PS50206"/>
    </source>
</evidence>
<dbReference type="RefSeq" id="WP_290284871.1">
    <property type="nucleotide sequence ID" value="NZ_JAUFQN010000019.1"/>
</dbReference>
<gene>
    <name evidence="2" type="ORF">ACFFUU_01515</name>
</gene>
<dbReference type="GO" id="GO:0016779">
    <property type="term" value="F:nucleotidyltransferase activity"/>
    <property type="evidence" value="ECO:0007669"/>
    <property type="project" value="UniProtKB-KW"/>
</dbReference>
<dbReference type="Pfam" id="PF00899">
    <property type="entry name" value="ThiF"/>
    <property type="match status" value="1"/>
</dbReference>
<reference evidence="2 3" key="1">
    <citation type="submission" date="2024-09" db="EMBL/GenBank/DDBJ databases">
        <authorList>
            <person name="Sun Q."/>
            <person name="Mori K."/>
        </authorList>
    </citation>
    <scope>NUCLEOTIDE SEQUENCE [LARGE SCALE GENOMIC DNA]</scope>
    <source>
        <strain evidence="2 3">CECT 8460</strain>
    </source>
</reference>
<keyword evidence="2" id="KW-0548">Nucleotidyltransferase</keyword>
<name>A0ABV5GAY4_9FLAO</name>
<dbReference type="InterPro" id="IPR036873">
    <property type="entry name" value="Rhodanese-like_dom_sf"/>
</dbReference>
<keyword evidence="2" id="KW-0808">Transferase</keyword>
<comment type="caution">
    <text evidence="2">The sequence shown here is derived from an EMBL/GenBank/DDBJ whole genome shotgun (WGS) entry which is preliminary data.</text>
</comment>
<dbReference type="SUPFAM" id="SSF69572">
    <property type="entry name" value="Activating enzymes of the ubiquitin-like proteins"/>
    <property type="match status" value="1"/>
</dbReference>
<dbReference type="EMBL" id="JBHMFB010000003">
    <property type="protein sequence ID" value="MFB9088274.1"/>
    <property type="molecule type" value="Genomic_DNA"/>
</dbReference>
<accession>A0ABV5GAY4</accession>
<dbReference type="Gene3D" id="3.40.250.10">
    <property type="entry name" value="Rhodanese-like domain"/>
    <property type="match status" value="1"/>
</dbReference>
<evidence type="ECO:0000313" key="2">
    <source>
        <dbReference type="EMBL" id="MFB9088274.1"/>
    </source>
</evidence>
<dbReference type="Gene3D" id="3.40.50.720">
    <property type="entry name" value="NAD(P)-binding Rossmann-like Domain"/>
    <property type="match status" value="1"/>
</dbReference>
<dbReference type="PROSITE" id="PS50206">
    <property type="entry name" value="RHODANESE_3"/>
    <property type="match status" value="1"/>
</dbReference>
<evidence type="ECO:0000313" key="3">
    <source>
        <dbReference type="Proteomes" id="UP001589576"/>
    </source>
</evidence>